<keyword evidence="2" id="KW-0413">Isomerase</keyword>
<comment type="similarity">
    <text evidence="1">Belongs to the enoyl-CoA hydratase/isomerase family.</text>
</comment>
<gene>
    <name evidence="2" type="ORF">DBX24_00615</name>
</gene>
<evidence type="ECO:0000256" key="1">
    <source>
        <dbReference type="ARBA" id="ARBA00005254"/>
    </source>
</evidence>
<dbReference type="CDD" id="cd06558">
    <property type="entry name" value="crotonase-like"/>
    <property type="match status" value="1"/>
</dbReference>
<dbReference type="GO" id="GO:0016853">
    <property type="term" value="F:isomerase activity"/>
    <property type="evidence" value="ECO:0007669"/>
    <property type="project" value="UniProtKB-KW"/>
</dbReference>
<protein>
    <submittedName>
        <fullName evidence="2">Enoyl-CoA hydratase/isomerase family protein</fullName>
    </submittedName>
</protein>
<dbReference type="InterPro" id="IPR001753">
    <property type="entry name" value="Enoyl-CoA_hydra/iso"/>
</dbReference>
<dbReference type="KEGG" id="bcad:DBX24_00615"/>
<dbReference type="Gene3D" id="3.90.226.10">
    <property type="entry name" value="2-enoyl-CoA Hydratase, Chain A, domain 1"/>
    <property type="match status" value="1"/>
</dbReference>
<dbReference type="SUPFAM" id="SSF52096">
    <property type="entry name" value="ClpP/crotonase"/>
    <property type="match status" value="1"/>
</dbReference>
<name>A0A6P1QS54_9FLAO</name>
<dbReference type="Pfam" id="PF00378">
    <property type="entry name" value="ECH_1"/>
    <property type="match status" value="1"/>
</dbReference>
<evidence type="ECO:0000313" key="2">
    <source>
        <dbReference type="EMBL" id="QHN64495.1"/>
    </source>
</evidence>
<dbReference type="PANTHER" id="PTHR42964:SF1">
    <property type="entry name" value="POLYKETIDE BIOSYNTHESIS ENOYL-COA HYDRATASE PKSH-RELATED"/>
    <property type="match status" value="1"/>
</dbReference>
<dbReference type="OrthoDB" id="638407at2"/>
<evidence type="ECO:0000313" key="3">
    <source>
        <dbReference type="Proteomes" id="UP000464318"/>
    </source>
</evidence>
<organism evidence="2 3">
    <name type="scientific">Bergeyella cardium</name>
    <dbReference type="NCBI Taxonomy" id="1585976"/>
    <lineage>
        <taxon>Bacteria</taxon>
        <taxon>Pseudomonadati</taxon>
        <taxon>Bacteroidota</taxon>
        <taxon>Flavobacteriia</taxon>
        <taxon>Flavobacteriales</taxon>
        <taxon>Weeksellaceae</taxon>
        <taxon>Bergeyella</taxon>
    </lineage>
</organism>
<dbReference type="InterPro" id="IPR029045">
    <property type="entry name" value="ClpP/crotonase-like_dom_sf"/>
</dbReference>
<dbReference type="PANTHER" id="PTHR42964">
    <property type="entry name" value="ENOYL-COA HYDRATASE"/>
    <property type="match status" value="1"/>
</dbReference>
<dbReference type="GO" id="GO:0008300">
    <property type="term" value="P:isoprenoid catabolic process"/>
    <property type="evidence" value="ECO:0007669"/>
    <property type="project" value="TreeGrafter"/>
</dbReference>
<dbReference type="EMBL" id="CP029149">
    <property type="protein sequence ID" value="QHN64495.1"/>
    <property type="molecule type" value="Genomic_DNA"/>
</dbReference>
<keyword evidence="3" id="KW-1185">Reference proteome</keyword>
<sequence length="260" mass="28688">MIDTAFVTSNIQDGIAEITFGTPKSNALPLHIMEELASTLLSVGEQDEVKAILLKSYGEKAFCAGASFDELLAVENLDSAKRFFSGFAKVLSAMKNCTKPIVVRVQGKVTGGGVGIVCAADYCLATEDAFLALTELNIGIGPFVISPVVERKIGISEMTAMSLDAEFRTPHWAVQNHIYQHIFPSVQVLDEYLHQFMKKLAQKSTKALCEIKKLSWKGTEYMDELMISRALISAELLLKPEARKSILSVREKLREKQGRE</sequence>
<proteinExistence type="inferred from homology"/>
<reference evidence="2 3" key="1">
    <citation type="submission" date="2018-04" db="EMBL/GenBank/DDBJ databases">
        <title>Characteristic and Complete Genome Sequencing of A Novel Member of Infective Endocarditis Causative Bacteria: Bergeyella cardium QL-PH.</title>
        <authorList>
            <person name="Pan H."/>
            <person name="Sun E."/>
            <person name="Zhang Y."/>
        </authorList>
    </citation>
    <scope>NUCLEOTIDE SEQUENCE [LARGE SCALE GENOMIC DNA]</scope>
    <source>
        <strain evidence="2 3">HPQL</strain>
    </source>
</reference>
<dbReference type="AlphaFoldDB" id="A0A6P1QS54"/>
<dbReference type="Proteomes" id="UP000464318">
    <property type="component" value="Chromosome"/>
</dbReference>
<dbReference type="RefSeq" id="WP_160223645.1">
    <property type="nucleotide sequence ID" value="NZ_CP029149.1"/>
</dbReference>
<accession>A0A6P1QS54</accession>
<dbReference type="InterPro" id="IPR051683">
    <property type="entry name" value="Enoyl-CoA_Hydratase/Isomerase"/>
</dbReference>